<evidence type="ECO:0000256" key="1">
    <source>
        <dbReference type="SAM" id="Phobius"/>
    </source>
</evidence>
<accession>G8R5T9</accession>
<keyword evidence="1" id="KW-1133">Transmembrane helix</keyword>
<reference evidence="2 3" key="1">
    <citation type="journal article" date="2012" name="Stand. Genomic Sci.">
        <title>Genome sequence of the orange-pigmented seawater bacterium Owenweeksia hongkongensis type strain (UST20020801(T)).</title>
        <authorList>
            <person name="Riedel T."/>
            <person name="Held B."/>
            <person name="Nolan M."/>
            <person name="Lucas S."/>
            <person name="Lapidus A."/>
            <person name="Tice H."/>
            <person name="Del Rio T.G."/>
            <person name="Cheng J.F."/>
            <person name="Han C."/>
            <person name="Tapia R."/>
            <person name="Goodwin L.A."/>
            <person name="Pitluck S."/>
            <person name="Liolios K."/>
            <person name="Mavromatis K."/>
            <person name="Pagani I."/>
            <person name="Ivanova N."/>
            <person name="Mikhailova N."/>
            <person name="Pati A."/>
            <person name="Chen A."/>
            <person name="Palaniappan K."/>
            <person name="Rohde M."/>
            <person name="Tindall B.J."/>
            <person name="Detter J.C."/>
            <person name="Goker M."/>
            <person name="Woyke T."/>
            <person name="Bristow J."/>
            <person name="Eisen J.A."/>
            <person name="Markowitz V."/>
            <person name="Hugenholtz P."/>
            <person name="Klenk H.P."/>
            <person name="Kyrpides N.C."/>
        </authorList>
    </citation>
    <scope>NUCLEOTIDE SEQUENCE</scope>
    <source>
        <strain evidence="3">DSM 17368 / JCM 12287 / NRRL B-23963</strain>
    </source>
</reference>
<feature type="transmembrane region" description="Helical" evidence="1">
    <location>
        <begin position="76"/>
        <end position="99"/>
    </location>
</feature>
<protein>
    <submittedName>
        <fullName evidence="2">Uncharacterized protein</fullName>
    </submittedName>
</protein>
<gene>
    <name evidence="2" type="ordered locus">Oweho_0063</name>
</gene>
<name>G8R5T9_OWEHD</name>
<feature type="transmembrane region" description="Helical" evidence="1">
    <location>
        <begin position="46"/>
        <end position="67"/>
    </location>
</feature>
<dbReference type="HOGENOM" id="CLU_2288720_0_0_10"/>
<dbReference type="EMBL" id="CP003156">
    <property type="protein sequence ID" value="AEV31087.1"/>
    <property type="molecule type" value="Genomic_DNA"/>
</dbReference>
<dbReference type="Proteomes" id="UP000005631">
    <property type="component" value="Chromosome"/>
</dbReference>
<organism evidence="2 3">
    <name type="scientific">Owenweeksia hongkongensis (strain DSM 17368 / CIP 108786 / JCM 12287 / NRRL B-23963 / UST20020801)</name>
    <dbReference type="NCBI Taxonomy" id="926562"/>
    <lineage>
        <taxon>Bacteria</taxon>
        <taxon>Pseudomonadati</taxon>
        <taxon>Bacteroidota</taxon>
        <taxon>Flavobacteriia</taxon>
        <taxon>Flavobacteriales</taxon>
        <taxon>Owenweeksiaceae</taxon>
        <taxon>Owenweeksia</taxon>
    </lineage>
</organism>
<keyword evidence="1" id="KW-0472">Membrane</keyword>
<proteinExistence type="predicted"/>
<evidence type="ECO:0000313" key="3">
    <source>
        <dbReference type="Proteomes" id="UP000005631"/>
    </source>
</evidence>
<sequence length="101" mass="11013">MNLTLQKSGAHPIVPLAAAAFLITLLLFFIDEGNYSFENITHPGNIVALSFYFMGMMLAQSISLAVAERFMERSKAVLTSIIIGIPVGVMATIFFFLALRG</sequence>
<keyword evidence="3" id="KW-1185">Reference proteome</keyword>
<dbReference type="AlphaFoldDB" id="G8R5T9"/>
<keyword evidence="1" id="KW-0812">Transmembrane</keyword>
<dbReference type="STRING" id="926562.Oweho_0063"/>
<feature type="transmembrane region" description="Helical" evidence="1">
    <location>
        <begin position="12"/>
        <end position="30"/>
    </location>
</feature>
<dbReference type="KEGG" id="oho:Oweho_0063"/>
<evidence type="ECO:0000313" key="2">
    <source>
        <dbReference type="EMBL" id="AEV31087.1"/>
    </source>
</evidence>
<dbReference type="RefSeq" id="WP_014200448.1">
    <property type="nucleotide sequence ID" value="NC_016599.1"/>
</dbReference>